<sequence>MTREVWFQLVDGQGNAVGSADRVKGLSDKADVVDFRDAVKVKYSDSHLAGVAGSDLKVFANRAEMKALSVDALIGSFGVTMMDALIVQVPQRAAVLDVRSNLNRVQVQFATRDLKYLLAKDTAKYNWLQSPALTNAEALQIRAVARSAIKSFTRQAIRIREGILLDGPLNLRQGQAKSGFYYAFSTFGGILGAKVYGAMHKHEFQREVEVNLALGSHSNIVQFIKSFSIENAENEPRHIIVMPFFARCAADMLMQHSPVEPRALVTIARDCISALCHIHSKKYCFADLKPANIMLHCGERGGATLVDFGGAVRLGDSIVEITEEFCLDVAILQGSELLDWTCLGTTLAQLAGIDISMYHSRLQLITFLNDGNHSVNKLIEQLIISCLVNPCLSHIEAALKPLLNSLSAFIHQDHQTASLLSNV</sequence>
<keyword evidence="2" id="KW-0808">Transferase</keyword>
<dbReference type="InterPro" id="IPR011009">
    <property type="entry name" value="Kinase-like_dom_sf"/>
</dbReference>
<gene>
    <name evidence="2" type="ORF">GN244_ATG06640</name>
</gene>
<dbReference type="AlphaFoldDB" id="A0A833TCN3"/>
<comment type="caution">
    <text evidence="2">The sequence shown here is derived from an EMBL/GenBank/DDBJ whole genome shotgun (WGS) entry which is preliminary data.</text>
</comment>
<evidence type="ECO:0000313" key="2">
    <source>
        <dbReference type="EMBL" id="KAF4041110.1"/>
    </source>
</evidence>
<keyword evidence="3" id="KW-1185">Reference proteome</keyword>
<dbReference type="SMART" id="SM00220">
    <property type="entry name" value="S_TKc"/>
    <property type="match status" value="1"/>
</dbReference>
<dbReference type="PANTHER" id="PTHR24359:SF1">
    <property type="entry name" value="INHIBITOR OF NUCLEAR FACTOR KAPPA-B KINASE EPSILON SUBUNIT HOMOLOG 1-RELATED"/>
    <property type="match status" value="1"/>
</dbReference>
<evidence type="ECO:0000259" key="1">
    <source>
        <dbReference type="PROSITE" id="PS50011"/>
    </source>
</evidence>
<dbReference type="EMBL" id="WSZM01000131">
    <property type="protein sequence ID" value="KAF4041110.1"/>
    <property type="molecule type" value="Genomic_DNA"/>
</dbReference>
<proteinExistence type="predicted"/>
<accession>A0A833TCN3</accession>
<dbReference type="InterPro" id="IPR000719">
    <property type="entry name" value="Prot_kinase_dom"/>
</dbReference>
<name>A0A833TCN3_PHYIN</name>
<evidence type="ECO:0000313" key="3">
    <source>
        <dbReference type="Proteomes" id="UP000602510"/>
    </source>
</evidence>
<dbReference type="Pfam" id="PF00069">
    <property type="entry name" value="Pkinase"/>
    <property type="match status" value="1"/>
</dbReference>
<keyword evidence="2" id="KW-0418">Kinase</keyword>
<dbReference type="PANTHER" id="PTHR24359">
    <property type="entry name" value="SERINE/THREONINE-PROTEIN KINASE SBK1"/>
    <property type="match status" value="1"/>
</dbReference>
<feature type="domain" description="Protein kinase" evidence="1">
    <location>
        <begin position="167"/>
        <end position="423"/>
    </location>
</feature>
<dbReference type="Gene3D" id="1.10.510.10">
    <property type="entry name" value="Transferase(Phosphotransferase) domain 1"/>
    <property type="match status" value="1"/>
</dbReference>
<reference evidence="2" key="1">
    <citation type="submission" date="2020-04" db="EMBL/GenBank/DDBJ databases">
        <title>Hybrid Assembly of Korean Phytophthora infestans isolates.</title>
        <authorList>
            <person name="Prokchorchik M."/>
            <person name="Lee Y."/>
            <person name="Seo J."/>
            <person name="Cho J.-H."/>
            <person name="Park Y.-E."/>
            <person name="Jang D.-C."/>
            <person name="Im J.-S."/>
            <person name="Choi J.-G."/>
            <person name="Park H.-J."/>
            <person name="Lee G.-B."/>
            <person name="Lee Y.-G."/>
            <person name="Hong S.-Y."/>
            <person name="Cho K."/>
            <person name="Sohn K.H."/>
        </authorList>
    </citation>
    <scope>NUCLEOTIDE SEQUENCE</scope>
    <source>
        <strain evidence="2">KR_1_A1</strain>
    </source>
</reference>
<dbReference type="GO" id="GO:0004674">
    <property type="term" value="F:protein serine/threonine kinase activity"/>
    <property type="evidence" value="ECO:0007669"/>
    <property type="project" value="TreeGrafter"/>
</dbReference>
<organism evidence="2 3">
    <name type="scientific">Phytophthora infestans</name>
    <name type="common">Potato late blight agent</name>
    <name type="synonym">Botrytis infestans</name>
    <dbReference type="NCBI Taxonomy" id="4787"/>
    <lineage>
        <taxon>Eukaryota</taxon>
        <taxon>Sar</taxon>
        <taxon>Stramenopiles</taxon>
        <taxon>Oomycota</taxon>
        <taxon>Peronosporomycetes</taxon>
        <taxon>Peronosporales</taxon>
        <taxon>Peronosporaceae</taxon>
        <taxon>Phytophthora</taxon>
    </lineage>
</organism>
<dbReference type="Proteomes" id="UP000602510">
    <property type="component" value="Unassembled WGS sequence"/>
</dbReference>
<protein>
    <submittedName>
        <fullName evidence="2">Protein kinase domain</fullName>
    </submittedName>
</protein>
<dbReference type="GO" id="GO:0005524">
    <property type="term" value="F:ATP binding"/>
    <property type="evidence" value="ECO:0007669"/>
    <property type="project" value="InterPro"/>
</dbReference>
<dbReference type="SUPFAM" id="SSF56112">
    <property type="entry name" value="Protein kinase-like (PK-like)"/>
    <property type="match status" value="1"/>
</dbReference>
<dbReference type="PROSITE" id="PS50011">
    <property type="entry name" value="PROTEIN_KINASE_DOM"/>
    <property type="match status" value="1"/>
</dbReference>